<feature type="domain" description="FHA" evidence="1">
    <location>
        <begin position="18"/>
        <end position="67"/>
    </location>
</feature>
<proteinExistence type="predicted"/>
<dbReference type="Proteomes" id="UP000179266">
    <property type="component" value="Unassembled WGS sequence"/>
</dbReference>
<dbReference type="InterPro" id="IPR000253">
    <property type="entry name" value="FHA_dom"/>
</dbReference>
<dbReference type="Gene3D" id="2.60.200.20">
    <property type="match status" value="1"/>
</dbReference>
<dbReference type="SUPFAM" id="SSF49879">
    <property type="entry name" value="SMAD/FHA domain"/>
    <property type="match status" value="1"/>
</dbReference>
<reference evidence="2 3" key="1">
    <citation type="journal article" date="2016" name="Nat. Commun.">
        <title>Thousands of microbial genomes shed light on interconnected biogeochemical processes in an aquifer system.</title>
        <authorList>
            <person name="Anantharaman K."/>
            <person name="Brown C.T."/>
            <person name="Hug L.A."/>
            <person name="Sharon I."/>
            <person name="Castelle C.J."/>
            <person name="Probst A.J."/>
            <person name="Thomas B.C."/>
            <person name="Singh A."/>
            <person name="Wilkins M.J."/>
            <person name="Karaoz U."/>
            <person name="Brodie E.L."/>
            <person name="Williams K.H."/>
            <person name="Hubbard S.S."/>
            <person name="Banfield J.F."/>
        </authorList>
    </citation>
    <scope>NUCLEOTIDE SEQUENCE [LARGE SCALE GENOMIC DNA]</scope>
</reference>
<comment type="caution">
    <text evidence="2">The sequence shown here is derived from an EMBL/GenBank/DDBJ whole genome shotgun (WGS) entry which is preliminary data.</text>
</comment>
<gene>
    <name evidence="2" type="ORF">A2161_07785</name>
</gene>
<dbReference type="InterPro" id="IPR008984">
    <property type="entry name" value="SMAD_FHA_dom_sf"/>
</dbReference>
<name>A0A1F7RZS4_9BACT</name>
<dbReference type="EMBL" id="MGDD01000131">
    <property type="protein sequence ID" value="OGL46357.1"/>
    <property type="molecule type" value="Genomic_DNA"/>
</dbReference>
<organism evidence="2 3">
    <name type="scientific">Candidatus Schekmanbacteria bacterium RBG_13_48_7</name>
    <dbReference type="NCBI Taxonomy" id="1817878"/>
    <lineage>
        <taxon>Bacteria</taxon>
        <taxon>Candidatus Schekmaniibacteriota</taxon>
    </lineage>
</organism>
<dbReference type="PROSITE" id="PS50006">
    <property type="entry name" value="FHA_DOMAIN"/>
    <property type="match status" value="1"/>
</dbReference>
<dbReference type="Pfam" id="PF00498">
    <property type="entry name" value="FHA"/>
    <property type="match status" value="1"/>
</dbReference>
<evidence type="ECO:0000259" key="1">
    <source>
        <dbReference type="PROSITE" id="PS50006"/>
    </source>
</evidence>
<evidence type="ECO:0000313" key="2">
    <source>
        <dbReference type="EMBL" id="OGL46357.1"/>
    </source>
</evidence>
<protein>
    <recommendedName>
        <fullName evidence="1">FHA domain-containing protein</fullName>
    </recommendedName>
</protein>
<accession>A0A1F7RZS4</accession>
<dbReference type="AlphaFoldDB" id="A0A1F7RZS4"/>
<sequence length="120" mass="13636">MFYLLVDNNRTDLREGITRIGRDKNNDIVLDLTTVSRFHAEIHLKGDKLSIRDLKSTNGTLVSGKKITEKILVSGNIIEIGERRLSVVYEDDQDSEVVNWFKPSSTVKMILIESQKCSPD</sequence>
<evidence type="ECO:0000313" key="3">
    <source>
        <dbReference type="Proteomes" id="UP000179266"/>
    </source>
</evidence>
<dbReference type="PANTHER" id="PTHR23308">
    <property type="entry name" value="NUCLEAR INHIBITOR OF PROTEIN PHOSPHATASE-1"/>
    <property type="match status" value="1"/>
</dbReference>
<dbReference type="SMART" id="SM00240">
    <property type="entry name" value="FHA"/>
    <property type="match status" value="1"/>
</dbReference>
<dbReference type="InterPro" id="IPR050923">
    <property type="entry name" value="Cell_Proc_Reg/RNA_Proc"/>
</dbReference>
<dbReference type="CDD" id="cd00060">
    <property type="entry name" value="FHA"/>
    <property type="match status" value="1"/>
</dbReference>